<dbReference type="GO" id="GO:0055105">
    <property type="term" value="F:ubiquitin-protein transferase inhibitor activity"/>
    <property type="evidence" value="ECO:0007669"/>
    <property type="project" value="TreeGrafter"/>
</dbReference>
<proteinExistence type="predicted"/>
<evidence type="ECO:0000313" key="1">
    <source>
        <dbReference type="EMBL" id="KAK9831057.1"/>
    </source>
</evidence>
<organism evidence="1 2">
    <name type="scientific">Apatococcus lobatus</name>
    <dbReference type="NCBI Taxonomy" id="904363"/>
    <lineage>
        <taxon>Eukaryota</taxon>
        <taxon>Viridiplantae</taxon>
        <taxon>Chlorophyta</taxon>
        <taxon>core chlorophytes</taxon>
        <taxon>Trebouxiophyceae</taxon>
        <taxon>Chlorellales</taxon>
        <taxon>Chlorellaceae</taxon>
        <taxon>Apatococcus</taxon>
    </lineage>
</organism>
<sequence length="438" mass="46968">MVPQDSSQRVLSELKACEANNDSLGFLDFVRNELSYLKDASDALASAGMWPISKGMLAAIVDTVSPRDLATMIAECLSRAGDANSSLDCCNPLQGDIDLSSVPLLLALHSHTLPRLRNPSQHLLAHIDCIQGAICQALRHDLAKKHPERILCRASSCKPGPAQAGGNRTSDMLEEAITLSLQEDCCTLLAAAGEGCRLLLDSAAEDQDANKAEKGLLLASAAARACLVREAGGLQAWTAGARRLQQLLMRTMLAMPVQSLRHQAFYALEALLQAFRADIRLHVLEEMLASGPPGVAALLLHSLTSWVSQSKAHDSDAASADWTVIRPRLLPVLEAWILPDGACGWATPATLIEHAEPLCAALNLLRLLLLHDYFQAPKIDMRVFPADRFQGVVSALATTAQAWLSTGDHPGPEGVATMLGLQRLLEVASSILETPRSS</sequence>
<dbReference type="Proteomes" id="UP001438707">
    <property type="component" value="Unassembled WGS sequence"/>
</dbReference>
<dbReference type="InterPro" id="IPR019516">
    <property type="entry name" value="Glomulin/ALF4"/>
</dbReference>
<dbReference type="GO" id="GO:0005737">
    <property type="term" value="C:cytoplasm"/>
    <property type="evidence" value="ECO:0007669"/>
    <property type="project" value="TreeGrafter"/>
</dbReference>
<reference evidence="1 2" key="1">
    <citation type="journal article" date="2024" name="Nat. Commun.">
        <title>Phylogenomics reveals the evolutionary origins of lichenization in chlorophyte algae.</title>
        <authorList>
            <person name="Puginier C."/>
            <person name="Libourel C."/>
            <person name="Otte J."/>
            <person name="Skaloud P."/>
            <person name="Haon M."/>
            <person name="Grisel S."/>
            <person name="Petersen M."/>
            <person name="Berrin J.G."/>
            <person name="Delaux P.M."/>
            <person name="Dal Grande F."/>
            <person name="Keller J."/>
        </authorList>
    </citation>
    <scope>NUCLEOTIDE SEQUENCE [LARGE SCALE GENOMIC DNA]</scope>
    <source>
        <strain evidence="1 2">SAG 2145</strain>
    </source>
</reference>
<evidence type="ECO:0000313" key="2">
    <source>
        <dbReference type="Proteomes" id="UP001438707"/>
    </source>
</evidence>
<gene>
    <name evidence="1" type="ORF">WJX74_001341</name>
</gene>
<dbReference type="EMBL" id="JALJOS010000014">
    <property type="protein sequence ID" value="KAK9831057.1"/>
    <property type="molecule type" value="Genomic_DNA"/>
</dbReference>
<comment type="caution">
    <text evidence="1">The sequence shown here is derived from an EMBL/GenBank/DDBJ whole genome shotgun (WGS) entry which is preliminary data.</text>
</comment>
<accession>A0AAW1RBW0</accession>
<keyword evidence="2" id="KW-1185">Reference proteome</keyword>
<name>A0AAW1RBW0_9CHLO</name>
<dbReference type="PANTHER" id="PTHR15430:SF1">
    <property type="entry name" value="GLOMULIN"/>
    <property type="match status" value="1"/>
</dbReference>
<protein>
    <submittedName>
        <fullName evidence="1">Uncharacterized protein</fullName>
    </submittedName>
</protein>
<dbReference type="PANTHER" id="PTHR15430">
    <property type="entry name" value="GLOMULIN"/>
    <property type="match status" value="1"/>
</dbReference>
<dbReference type="AlphaFoldDB" id="A0AAW1RBW0"/>